<keyword evidence="4" id="KW-1185">Reference proteome</keyword>
<dbReference type="OrthoDB" id="5287589at2"/>
<dbReference type="RefSeq" id="WP_047806515.1">
    <property type="nucleotide sequence ID" value="NZ_CP011805.1"/>
</dbReference>
<feature type="domain" description="Transposase-like Mu C-terminal" evidence="2">
    <location>
        <begin position="530"/>
        <end position="578"/>
    </location>
</feature>
<dbReference type="InterPro" id="IPR015378">
    <property type="entry name" value="Transposase-like_Mu_C"/>
</dbReference>
<evidence type="ECO:0000256" key="1">
    <source>
        <dbReference type="SAM" id="MobiDB-lite"/>
    </source>
</evidence>
<dbReference type="InterPro" id="IPR012337">
    <property type="entry name" value="RNaseH-like_sf"/>
</dbReference>
<feature type="compositionally biased region" description="Basic and acidic residues" evidence="1">
    <location>
        <begin position="670"/>
        <end position="696"/>
    </location>
</feature>
<feature type="region of interest" description="Disordered" evidence="1">
    <location>
        <begin position="627"/>
        <end position="723"/>
    </location>
</feature>
<protein>
    <recommendedName>
        <fullName evidence="2">Transposase-like Mu C-terminal domain-containing protein</fullName>
    </recommendedName>
</protein>
<evidence type="ECO:0000313" key="4">
    <source>
        <dbReference type="Proteomes" id="UP000037643"/>
    </source>
</evidence>
<proteinExistence type="predicted"/>
<name>A0A0G3X7L4_9SPHN</name>
<dbReference type="STRING" id="543877.AM2010_1450"/>
<evidence type="ECO:0000313" key="3">
    <source>
        <dbReference type="EMBL" id="AKM07520.1"/>
    </source>
</evidence>
<dbReference type="Pfam" id="PF09299">
    <property type="entry name" value="Mu-transpos_C"/>
    <property type="match status" value="1"/>
</dbReference>
<dbReference type="AlphaFoldDB" id="A0A0G3X7L4"/>
<dbReference type="SUPFAM" id="SSF53098">
    <property type="entry name" value="Ribonuclease H-like"/>
    <property type="match status" value="1"/>
</dbReference>
<reference evidence="3 4" key="1">
    <citation type="submission" date="2015-06" db="EMBL/GenBank/DDBJ databases">
        <authorList>
            <person name="Kim K.M."/>
        </authorList>
    </citation>
    <scope>NUCLEOTIDE SEQUENCE [LARGE SCALE GENOMIC DNA]</scope>
    <source>
        <strain evidence="3 4">KCTC 22370</strain>
    </source>
</reference>
<dbReference type="PATRIC" id="fig|543877.4.peg.1475"/>
<gene>
    <name evidence="3" type="ORF">AM2010_1450</name>
</gene>
<dbReference type="GO" id="GO:0003676">
    <property type="term" value="F:nucleic acid binding"/>
    <property type="evidence" value="ECO:0007669"/>
    <property type="project" value="InterPro"/>
</dbReference>
<feature type="region of interest" description="Disordered" evidence="1">
    <location>
        <begin position="164"/>
        <end position="183"/>
    </location>
</feature>
<dbReference type="EMBL" id="CP011805">
    <property type="protein sequence ID" value="AKM07520.1"/>
    <property type="molecule type" value="Genomic_DNA"/>
</dbReference>
<dbReference type="Proteomes" id="UP000037643">
    <property type="component" value="Chromosome"/>
</dbReference>
<sequence length="723" mass="82205">MMLRPEDMFGPAVDPYDPLINGSGMDREIVVWVDEDRDVVALMSARNVGWPRLERLSAVVARIERDGMILEPAERLSPSWLTRKVGDEERKKRDARMEVIRPLIDASPAIFDPLERGRLIAGAMRRTGRARNSIKKWLLRYYANGRCANALLDRYEGCGHRRPGTTGEDWRKLGRPSQGLEGFPENVTPALAREFAAATDREVKFVGEAFRISGAYDRWKNESCHVQVEVDGVRTTRLHERYDTKAPATYAQFLYWYRNDGRHEKTSRKVLGTPIYEKDNRAIRSTSTNETWGPGARFQIDATVVNFGVTSRTNKNVLLGRPYLYFVRDVWSRMIVGYYLGLQAPSQITAALALLNAFTPKDAVLKAFGFDPEVDRWPSEHVCASLLHDGGELTGHWGDWLVGRLAITFEQTSGERGDLKGAVESLFQWADVEWSRTTKGRISPPRYRSKAKRNADLAAVAAGQLDSIWEFERKVIQFILDFNNDHVLTGYDADPDMLAAGVARVPADMFEWGIANRGAPKRWDPEQVQFHMMPRERARVYPDGIHFEGRVFTTRELEPLQAEANRSGRTLPVEISYDLSGQRVLWHTDVPSGFITCELADRDRAFRGLRFEDGKALEEARRQAEHVRRVEEDRKRAHKAHESRREREARSSVPATDTRTVAQIRADNAAARRSERQAERETAFCDHASRARDARSEGATIHQLSVSPRPSYSVPDLDEIDDA</sequence>
<dbReference type="Gene3D" id="3.30.420.10">
    <property type="entry name" value="Ribonuclease H-like superfamily/Ribonuclease H"/>
    <property type="match status" value="1"/>
</dbReference>
<accession>A0A0G3X7L4</accession>
<dbReference type="KEGG" id="amx:AM2010_1450"/>
<organism evidence="3 4">
    <name type="scientific">Pelagerythrobacter marensis</name>
    <dbReference type="NCBI Taxonomy" id="543877"/>
    <lineage>
        <taxon>Bacteria</taxon>
        <taxon>Pseudomonadati</taxon>
        <taxon>Pseudomonadota</taxon>
        <taxon>Alphaproteobacteria</taxon>
        <taxon>Sphingomonadales</taxon>
        <taxon>Erythrobacteraceae</taxon>
        <taxon>Pelagerythrobacter</taxon>
    </lineage>
</organism>
<evidence type="ECO:0000259" key="2">
    <source>
        <dbReference type="Pfam" id="PF09299"/>
    </source>
</evidence>
<dbReference type="InterPro" id="IPR036397">
    <property type="entry name" value="RNaseH_sf"/>
</dbReference>